<dbReference type="GO" id="GO:0006508">
    <property type="term" value="P:proteolysis"/>
    <property type="evidence" value="ECO:0007669"/>
    <property type="project" value="InterPro"/>
</dbReference>
<evidence type="ECO:0000313" key="3">
    <source>
        <dbReference type="EMBL" id="TDU31203.1"/>
    </source>
</evidence>
<accession>A0A4R7PAV6</accession>
<dbReference type="PANTHER" id="PTHR36234:SF5">
    <property type="entry name" value="LYSYL ENDOPEPTIDASE"/>
    <property type="match status" value="1"/>
</dbReference>
<keyword evidence="4" id="KW-1185">Reference proteome</keyword>
<name>A0A4R7PAV6_9GAMM</name>
<proteinExistence type="predicted"/>
<dbReference type="Pfam" id="PF00089">
    <property type="entry name" value="Trypsin"/>
    <property type="match status" value="1"/>
</dbReference>
<dbReference type="PANTHER" id="PTHR36234">
    <property type="entry name" value="LYSYL ENDOPEPTIDASE"/>
    <property type="match status" value="1"/>
</dbReference>
<reference evidence="3 4" key="1">
    <citation type="submission" date="2019-03" db="EMBL/GenBank/DDBJ databases">
        <title>Genomic Encyclopedia of Type Strains, Phase IV (KMG-IV): sequencing the most valuable type-strain genomes for metagenomic binning, comparative biology and taxonomic classification.</title>
        <authorList>
            <person name="Goeker M."/>
        </authorList>
    </citation>
    <scope>NUCLEOTIDE SEQUENCE [LARGE SCALE GENOMIC DNA]</scope>
    <source>
        <strain evidence="3 4">DSM 26377</strain>
    </source>
</reference>
<dbReference type="InterPro" id="IPR009003">
    <property type="entry name" value="Peptidase_S1_PA"/>
</dbReference>
<evidence type="ECO:0000256" key="1">
    <source>
        <dbReference type="SAM" id="MobiDB-lite"/>
    </source>
</evidence>
<dbReference type="GO" id="GO:0004252">
    <property type="term" value="F:serine-type endopeptidase activity"/>
    <property type="evidence" value="ECO:0007669"/>
    <property type="project" value="InterPro"/>
</dbReference>
<sequence>MGATLPTQAILQHHRFRVDVTTTSESRRRSRGTELVGRLSEAARHRPARARSADLLIRAIGFLVLFALPRFAMATPPTLDSRDSVPVVQLSPVVVKSLIEARKEDGLTFAVGTPVMADASAGTWDEPAPGRARWRLRIGSDGAHSLSFELRQLTLPPNAQLWVYDRDGHDMQGPIVAASTGSTWLPLVRSNEALIEANMPTEEREDFAIVIERAFHGFADVSGRSWPLDPSSGTGNGASGACNVDVACSAGDAWHPQSRATVMLTIAGTTLCSGTLVNNAQQDDRPLVLTANHCGINDLNVTSTIVYFNVQRGACAGGTWGAMLQNLRGKTLLTNSRLGSNSDFALIELASKPPSSFNAYYSGFDISGAVPTSGVGIHHPSGDDKKLSRFTSPASAASGVCIGSHCGELLSDGFKINAWATNWSKGTTESGSSGSALWNQDGYLVGTLSGGRSECTSTTSNNGGTDYYARLDTAWTQPGANLLSPLSLKSVLDPQNTGCSRVGGKNPGVAAAAACSSSTPPTTIPSPPDASGSNASGGGSSGGGGSAGLLMSPLLLAVLIRRRPNTQPVTQPTC</sequence>
<feature type="compositionally biased region" description="Gly residues" evidence="1">
    <location>
        <begin position="535"/>
        <end position="546"/>
    </location>
</feature>
<dbReference type="Gene3D" id="2.40.10.10">
    <property type="entry name" value="Trypsin-like serine proteases"/>
    <property type="match status" value="2"/>
</dbReference>
<dbReference type="SUPFAM" id="SSF50494">
    <property type="entry name" value="Trypsin-like serine proteases"/>
    <property type="match status" value="1"/>
</dbReference>
<feature type="domain" description="Peptidase S1" evidence="2">
    <location>
        <begin position="257"/>
        <end position="459"/>
    </location>
</feature>
<evidence type="ECO:0000259" key="2">
    <source>
        <dbReference type="Pfam" id="PF00089"/>
    </source>
</evidence>
<dbReference type="InterPro" id="IPR043504">
    <property type="entry name" value="Peptidase_S1_PA_chymotrypsin"/>
</dbReference>
<dbReference type="Proteomes" id="UP000295341">
    <property type="component" value="Unassembled WGS sequence"/>
</dbReference>
<dbReference type="EMBL" id="SOBT01000008">
    <property type="protein sequence ID" value="TDU31203.1"/>
    <property type="molecule type" value="Genomic_DNA"/>
</dbReference>
<feature type="region of interest" description="Disordered" evidence="1">
    <location>
        <begin position="513"/>
        <end position="546"/>
    </location>
</feature>
<dbReference type="AlphaFoldDB" id="A0A4R7PAV6"/>
<evidence type="ECO:0000313" key="4">
    <source>
        <dbReference type="Proteomes" id="UP000295341"/>
    </source>
</evidence>
<dbReference type="InterPro" id="IPR001254">
    <property type="entry name" value="Trypsin_dom"/>
</dbReference>
<protein>
    <submittedName>
        <fullName evidence="3">Trypsin</fullName>
    </submittedName>
</protein>
<organism evidence="3 4">
    <name type="scientific">Panacagrimonas perspica</name>
    <dbReference type="NCBI Taxonomy" id="381431"/>
    <lineage>
        <taxon>Bacteria</taxon>
        <taxon>Pseudomonadati</taxon>
        <taxon>Pseudomonadota</taxon>
        <taxon>Gammaproteobacteria</taxon>
        <taxon>Nevskiales</taxon>
        <taxon>Nevskiaceae</taxon>
        <taxon>Panacagrimonas</taxon>
    </lineage>
</organism>
<gene>
    <name evidence="3" type="ORF">DFR24_0566</name>
</gene>
<comment type="caution">
    <text evidence="3">The sequence shown here is derived from an EMBL/GenBank/DDBJ whole genome shotgun (WGS) entry which is preliminary data.</text>
</comment>